<dbReference type="Gene3D" id="3.90.1590.10">
    <property type="entry name" value="glutathione-dependent formaldehyde- activating enzyme (gfa)"/>
    <property type="match status" value="1"/>
</dbReference>
<dbReference type="OrthoDB" id="9805575at2"/>
<proteinExistence type="inferred from homology"/>
<name>A0A0F6YIX7_9BACT</name>
<dbReference type="KEGG" id="samy:DB32_003834"/>
<dbReference type="STRING" id="927083.DB32_003834"/>
<dbReference type="PANTHER" id="PTHR33337">
    <property type="entry name" value="GFA DOMAIN-CONTAINING PROTEIN"/>
    <property type="match status" value="1"/>
</dbReference>
<gene>
    <name evidence="6" type="ORF">DB32_003834</name>
</gene>
<keyword evidence="2" id="KW-0479">Metal-binding</keyword>
<dbReference type="EMBL" id="CP011125">
    <property type="protein sequence ID" value="AKF06685.1"/>
    <property type="molecule type" value="Genomic_DNA"/>
</dbReference>
<dbReference type="GO" id="GO:0016846">
    <property type="term" value="F:carbon-sulfur lyase activity"/>
    <property type="evidence" value="ECO:0007669"/>
    <property type="project" value="InterPro"/>
</dbReference>
<evidence type="ECO:0000256" key="4">
    <source>
        <dbReference type="ARBA" id="ARBA00023239"/>
    </source>
</evidence>
<dbReference type="PROSITE" id="PS51891">
    <property type="entry name" value="CENP_V_GFA"/>
    <property type="match status" value="1"/>
</dbReference>
<keyword evidence="4" id="KW-0456">Lyase</keyword>
<comment type="similarity">
    <text evidence="1">Belongs to the Gfa family.</text>
</comment>
<reference evidence="6 7" key="1">
    <citation type="submission" date="2015-03" db="EMBL/GenBank/DDBJ databases">
        <title>Genome assembly of Sandaracinus amylolyticus DSM 53668.</title>
        <authorList>
            <person name="Sharma G."/>
            <person name="Subramanian S."/>
        </authorList>
    </citation>
    <scope>NUCLEOTIDE SEQUENCE [LARGE SCALE GENOMIC DNA]</scope>
    <source>
        <strain evidence="6 7">DSM 53668</strain>
    </source>
</reference>
<keyword evidence="3" id="KW-0862">Zinc</keyword>
<dbReference type="Proteomes" id="UP000034883">
    <property type="component" value="Chromosome"/>
</dbReference>
<feature type="domain" description="CENP-V/GFA" evidence="5">
    <location>
        <begin position="9"/>
        <end position="124"/>
    </location>
</feature>
<dbReference type="AlphaFoldDB" id="A0A0F6YIX7"/>
<dbReference type="PANTHER" id="PTHR33337:SF40">
    <property type="entry name" value="CENP-V_GFA DOMAIN-CONTAINING PROTEIN-RELATED"/>
    <property type="match status" value="1"/>
</dbReference>
<dbReference type="GO" id="GO:0046872">
    <property type="term" value="F:metal ion binding"/>
    <property type="evidence" value="ECO:0007669"/>
    <property type="project" value="UniProtKB-KW"/>
</dbReference>
<dbReference type="RefSeq" id="WP_053233832.1">
    <property type="nucleotide sequence ID" value="NZ_CP011125.1"/>
</dbReference>
<keyword evidence="7" id="KW-1185">Reference proteome</keyword>
<evidence type="ECO:0000313" key="7">
    <source>
        <dbReference type="Proteomes" id="UP000034883"/>
    </source>
</evidence>
<dbReference type="SUPFAM" id="SSF51316">
    <property type="entry name" value="Mss4-like"/>
    <property type="match status" value="1"/>
</dbReference>
<evidence type="ECO:0000313" key="6">
    <source>
        <dbReference type="EMBL" id="AKF06685.1"/>
    </source>
</evidence>
<dbReference type="InterPro" id="IPR011057">
    <property type="entry name" value="Mss4-like_sf"/>
</dbReference>
<evidence type="ECO:0000256" key="3">
    <source>
        <dbReference type="ARBA" id="ARBA00022833"/>
    </source>
</evidence>
<evidence type="ECO:0000256" key="2">
    <source>
        <dbReference type="ARBA" id="ARBA00022723"/>
    </source>
</evidence>
<evidence type="ECO:0000256" key="1">
    <source>
        <dbReference type="ARBA" id="ARBA00005495"/>
    </source>
</evidence>
<dbReference type="Pfam" id="PF04828">
    <property type="entry name" value="GFA"/>
    <property type="match status" value="1"/>
</dbReference>
<dbReference type="InterPro" id="IPR006913">
    <property type="entry name" value="CENP-V/GFA"/>
</dbReference>
<protein>
    <submittedName>
        <fullName evidence="6">Gfa-like protein</fullName>
    </submittedName>
</protein>
<sequence>MSDAGRAHHTGRCLCGAVSYEVRAPLRALSFCHCSICRRQHSHVGAYASAERDAFVVHDPQGALRWYRSSHDVQRGFCGHCGAGLFFERATESEREVTAGSLDAPTGVRVESHIWVGSKGDYYELADDGLARFEGDPE</sequence>
<evidence type="ECO:0000259" key="5">
    <source>
        <dbReference type="PROSITE" id="PS51891"/>
    </source>
</evidence>
<accession>A0A0F6YIX7</accession>
<organism evidence="6 7">
    <name type="scientific">Sandaracinus amylolyticus</name>
    <dbReference type="NCBI Taxonomy" id="927083"/>
    <lineage>
        <taxon>Bacteria</taxon>
        <taxon>Pseudomonadati</taxon>
        <taxon>Myxococcota</taxon>
        <taxon>Polyangia</taxon>
        <taxon>Polyangiales</taxon>
        <taxon>Sandaracinaceae</taxon>
        <taxon>Sandaracinus</taxon>
    </lineage>
</organism>